<reference evidence="2 3" key="1">
    <citation type="journal article" date="2018" name="Aquat. Microb. Ecol.">
        <title>Gammaproteobacterial methanotrophs dominate.</title>
        <authorList>
            <person name="Rissanen A.J."/>
            <person name="Saarenheimo J."/>
            <person name="Tiirola M."/>
            <person name="Peura S."/>
            <person name="Aalto S.L."/>
            <person name="Karvinen A."/>
            <person name="Nykanen H."/>
        </authorList>
    </citation>
    <scope>NUCLEOTIDE SEQUENCE [LARGE SCALE GENOMIC DNA]</scope>
    <source>
        <strain evidence="2">AMbin10</strain>
    </source>
</reference>
<feature type="domain" description="Bacterial repeat" evidence="1">
    <location>
        <begin position="519"/>
        <end position="571"/>
    </location>
</feature>
<gene>
    <name evidence="2" type="ORF">DM484_16345</name>
</gene>
<dbReference type="InterPro" id="IPR008930">
    <property type="entry name" value="Terpenoid_cyclase/PrenylTrfase"/>
</dbReference>
<dbReference type="Proteomes" id="UP000249396">
    <property type="component" value="Unassembled WGS sequence"/>
</dbReference>
<dbReference type="SUPFAM" id="SSF48239">
    <property type="entry name" value="Terpenoid cyclases/Protein prenyltransferases"/>
    <property type="match status" value="1"/>
</dbReference>
<accession>A0A2W4QXE3</accession>
<name>A0A2W4QXE3_9GAMM</name>
<protein>
    <recommendedName>
        <fullName evidence="1">Bacterial repeat domain-containing protein</fullName>
    </recommendedName>
</protein>
<dbReference type="InterPro" id="IPR044060">
    <property type="entry name" value="Bacterial_rp_domain"/>
</dbReference>
<evidence type="ECO:0000313" key="3">
    <source>
        <dbReference type="Proteomes" id="UP000249396"/>
    </source>
</evidence>
<sequence>MLADTESLQNWTLEGEGSSRDLQLVAGQSGQAVQLNWNIRDYVQAKYTFPQPVDLSGADLFGVSLHGDGGGTATNMAIMFADVNNVFYGYDIIQGSSGINQINRWINLPLPKKAGKVFWGGLVIDWSRINRVFVVVKQPAGTGGAAGQLRIDQLQYDTAANWPRQTSFDTTHAASVPPQVTQNAVNYLLSEQQSTGLFISWKEEATPLAHLYDQALVLLVLTREGIWQQGSPINNAARAAQSLVAFMGRQQQSDGHWPNTWNPLTGAVTSNDTWVGDQAWWVMALSSYAARSGDIAAKTSAQKGAAWLAAKIDTSGKVHPSTEGNVDVWWAMIATKRFADADRIQGYLLNTVWDTNLHYWWQGFYDPNIALDAATWLSAFSRHSRVNQPQMGLSALSFVRRTLVTGSDDDKLCGLDGTGPVSIWNEGTAQYVAAGGADGKAFLDNLILQQKQDGSMPGSPDNWATPLGWLTPWSGLAPTSWLYFAVKGWPFINTLNVVKTGSGTGRVISDVDGIDCGATCSANFANWTPVKLTAIPISGYQFSGWGGGCSDSGNSCTLTMDAAKTVTANFEVFKKHRPIWKRALLMQ</sequence>
<dbReference type="EMBL" id="QJPH01000358">
    <property type="protein sequence ID" value="PZN76522.1"/>
    <property type="molecule type" value="Genomic_DNA"/>
</dbReference>
<evidence type="ECO:0000313" key="2">
    <source>
        <dbReference type="EMBL" id="PZN76522.1"/>
    </source>
</evidence>
<dbReference type="AlphaFoldDB" id="A0A2W4QXE3"/>
<dbReference type="Pfam" id="PF18998">
    <property type="entry name" value="Flg_new_2"/>
    <property type="match status" value="1"/>
</dbReference>
<proteinExistence type="predicted"/>
<evidence type="ECO:0000259" key="1">
    <source>
        <dbReference type="Pfam" id="PF18998"/>
    </source>
</evidence>
<comment type="caution">
    <text evidence="2">The sequence shown here is derived from an EMBL/GenBank/DDBJ whole genome shotgun (WGS) entry which is preliminary data.</text>
</comment>
<organism evidence="2 3">
    <name type="scientific">Candidatus Methylumidiphilus alinenensis</name>
    <dbReference type="NCBI Taxonomy" id="2202197"/>
    <lineage>
        <taxon>Bacteria</taxon>
        <taxon>Pseudomonadati</taxon>
        <taxon>Pseudomonadota</taxon>
        <taxon>Gammaproteobacteria</taxon>
        <taxon>Methylococcales</taxon>
        <taxon>Candidatus Methylumidiphilus</taxon>
    </lineage>
</organism>